<keyword evidence="3" id="KW-1185">Reference proteome</keyword>
<keyword evidence="1" id="KW-1133">Transmembrane helix</keyword>
<dbReference type="Proteomes" id="UP001501479">
    <property type="component" value="Unassembled WGS sequence"/>
</dbReference>
<feature type="transmembrane region" description="Helical" evidence="1">
    <location>
        <begin position="45"/>
        <end position="67"/>
    </location>
</feature>
<evidence type="ECO:0000313" key="3">
    <source>
        <dbReference type="Proteomes" id="UP001501479"/>
    </source>
</evidence>
<sequence length="69" mass="7678">MADIRQDEEMMSWKHRLQAVAAALFGVQSQKNRQQQFSGSPWPYLGLGALAIVGLVLVLLLVVRLVLDT</sequence>
<comment type="caution">
    <text evidence="2">The sequence shown here is derived from an EMBL/GenBank/DDBJ whole genome shotgun (WGS) entry which is preliminary data.</text>
</comment>
<gene>
    <name evidence="2" type="ORF">GCM10022421_19240</name>
</gene>
<dbReference type="Pfam" id="PF11174">
    <property type="entry name" value="DUF2970"/>
    <property type="match status" value="1"/>
</dbReference>
<evidence type="ECO:0000256" key="1">
    <source>
        <dbReference type="SAM" id="Phobius"/>
    </source>
</evidence>
<keyword evidence="1" id="KW-0812">Transmembrane</keyword>
<reference evidence="3" key="1">
    <citation type="journal article" date="2019" name="Int. J. Syst. Evol. Microbiol.">
        <title>The Global Catalogue of Microorganisms (GCM) 10K type strain sequencing project: providing services to taxonomists for standard genome sequencing and annotation.</title>
        <authorList>
            <consortium name="The Broad Institute Genomics Platform"/>
            <consortium name="The Broad Institute Genome Sequencing Center for Infectious Disease"/>
            <person name="Wu L."/>
            <person name="Ma J."/>
        </authorList>
    </citation>
    <scope>NUCLEOTIDE SEQUENCE [LARGE SCALE GENOMIC DNA]</scope>
    <source>
        <strain evidence="3">JCM 17329</strain>
    </source>
</reference>
<proteinExistence type="predicted"/>
<keyword evidence="1" id="KW-0472">Membrane</keyword>
<evidence type="ECO:0000313" key="2">
    <source>
        <dbReference type="EMBL" id="GAA3712015.1"/>
    </source>
</evidence>
<protein>
    <recommendedName>
        <fullName evidence="4">DUF2970 domain-containing protein</fullName>
    </recommendedName>
</protein>
<dbReference type="InterPro" id="IPR021344">
    <property type="entry name" value="DUF2970"/>
</dbReference>
<name>A0ABP7DYS6_9GAMM</name>
<evidence type="ECO:0008006" key="4">
    <source>
        <dbReference type="Google" id="ProtNLM"/>
    </source>
</evidence>
<accession>A0ABP7DYS6</accession>
<dbReference type="EMBL" id="BAABDS010000030">
    <property type="protein sequence ID" value="GAA3712015.1"/>
    <property type="molecule type" value="Genomic_DNA"/>
</dbReference>
<organism evidence="2 3">
    <name type="scientific">Oceanisphaera sediminis</name>
    <dbReference type="NCBI Taxonomy" id="981381"/>
    <lineage>
        <taxon>Bacteria</taxon>
        <taxon>Pseudomonadati</taxon>
        <taxon>Pseudomonadota</taxon>
        <taxon>Gammaproteobacteria</taxon>
        <taxon>Aeromonadales</taxon>
        <taxon>Aeromonadaceae</taxon>
        <taxon>Oceanisphaera</taxon>
    </lineage>
</organism>